<dbReference type="SUPFAM" id="SSF55931">
    <property type="entry name" value="Glutamine synthetase/guanido kinase"/>
    <property type="match status" value="1"/>
</dbReference>
<evidence type="ECO:0000256" key="3">
    <source>
        <dbReference type="ARBA" id="ARBA00022679"/>
    </source>
</evidence>
<dbReference type="GO" id="GO:0046314">
    <property type="term" value="P:phosphocreatine biosynthetic process"/>
    <property type="evidence" value="ECO:0007669"/>
    <property type="project" value="InterPro"/>
</dbReference>
<evidence type="ECO:0000313" key="12">
    <source>
        <dbReference type="WBParaSite" id="SMUV_0000301201-mRNA-1"/>
    </source>
</evidence>
<dbReference type="Proteomes" id="UP000046393">
    <property type="component" value="Unplaced"/>
</dbReference>
<dbReference type="WBParaSite" id="SMUV_0000301201-mRNA-1">
    <property type="protein sequence ID" value="SMUV_0000301201-mRNA-1"/>
    <property type="gene ID" value="SMUV_0000301201"/>
</dbReference>
<evidence type="ECO:0000313" key="11">
    <source>
        <dbReference type="Proteomes" id="UP000046393"/>
    </source>
</evidence>
<evidence type="ECO:0000256" key="7">
    <source>
        <dbReference type="PROSITE-ProRule" id="PRU00842"/>
    </source>
</evidence>
<dbReference type="InterPro" id="IPR014746">
    <property type="entry name" value="Gln_synth/guanido_kin_cat_dom"/>
</dbReference>
<dbReference type="SUPFAM" id="SSF48034">
    <property type="entry name" value="Guanido kinase N-terminal domain"/>
    <property type="match status" value="1"/>
</dbReference>
<dbReference type="Gene3D" id="3.30.590.10">
    <property type="entry name" value="Glutamine synthetase/guanido kinase, catalytic domain"/>
    <property type="match status" value="1"/>
</dbReference>
<feature type="domain" description="Phosphagen kinase N-terminal" evidence="9">
    <location>
        <begin position="51"/>
        <end position="133"/>
    </location>
</feature>
<accession>A0A0N5AFF9</accession>
<dbReference type="InterPro" id="IPR022413">
    <property type="entry name" value="ATP-guanido_PTrfase_N"/>
</dbReference>
<dbReference type="STRING" id="451379.A0A0N5AFF9"/>
<dbReference type="InterPro" id="IPR036802">
    <property type="entry name" value="ATP-guanido_PTrfase_N_sf"/>
</dbReference>
<dbReference type="AlphaFoldDB" id="A0A0N5AFF9"/>
<reference evidence="12" key="1">
    <citation type="submission" date="2017-02" db="UniProtKB">
        <authorList>
            <consortium name="WormBaseParasite"/>
        </authorList>
    </citation>
    <scope>IDENTIFICATION</scope>
</reference>
<dbReference type="InterPro" id="IPR000749">
    <property type="entry name" value="ATP-guanido_PTrfase"/>
</dbReference>
<dbReference type="InterPro" id="IPR022414">
    <property type="entry name" value="ATP-guanido_PTrfase_cat"/>
</dbReference>
<name>A0A0N5AFF9_9BILA</name>
<evidence type="ECO:0000259" key="9">
    <source>
        <dbReference type="PROSITE" id="PS51509"/>
    </source>
</evidence>
<dbReference type="GO" id="GO:0005524">
    <property type="term" value="F:ATP binding"/>
    <property type="evidence" value="ECO:0007669"/>
    <property type="project" value="UniProtKB-UniRule"/>
</dbReference>
<dbReference type="FunFam" id="3.30.590.10:FF:000006">
    <property type="entry name" value="Arginine kinase 1"/>
    <property type="match status" value="1"/>
</dbReference>
<dbReference type="EC" id="2.7.3.3" evidence="2"/>
<dbReference type="Pfam" id="PF02807">
    <property type="entry name" value="ATP-gua_PtransN"/>
    <property type="match status" value="1"/>
</dbReference>
<evidence type="ECO:0000256" key="6">
    <source>
        <dbReference type="ARBA" id="ARBA00022840"/>
    </source>
</evidence>
<keyword evidence="3 8" id="KW-0808">Transferase</keyword>
<evidence type="ECO:0000256" key="2">
    <source>
        <dbReference type="ARBA" id="ARBA00012230"/>
    </source>
</evidence>
<evidence type="ECO:0000256" key="5">
    <source>
        <dbReference type="ARBA" id="ARBA00022777"/>
    </source>
</evidence>
<organism evidence="11 12">
    <name type="scientific">Syphacia muris</name>
    <dbReference type="NCBI Taxonomy" id="451379"/>
    <lineage>
        <taxon>Eukaryota</taxon>
        <taxon>Metazoa</taxon>
        <taxon>Ecdysozoa</taxon>
        <taxon>Nematoda</taxon>
        <taxon>Chromadorea</taxon>
        <taxon>Rhabditida</taxon>
        <taxon>Spirurina</taxon>
        <taxon>Oxyuridomorpha</taxon>
        <taxon>Oxyuroidea</taxon>
        <taxon>Oxyuridae</taxon>
        <taxon>Syphacia</taxon>
    </lineage>
</organism>
<feature type="binding site" evidence="8">
    <location>
        <begin position="352"/>
        <end position="357"/>
    </location>
    <ligand>
        <name>ATP</name>
        <dbReference type="ChEBI" id="CHEBI:30616"/>
    </ligand>
</feature>
<keyword evidence="5 8" id="KW-0418">Kinase</keyword>
<keyword evidence="11" id="KW-1185">Reference proteome</keyword>
<dbReference type="GO" id="GO:0004054">
    <property type="term" value="F:arginine kinase activity"/>
    <property type="evidence" value="ECO:0007669"/>
    <property type="project" value="UniProtKB-EC"/>
</dbReference>
<dbReference type="GO" id="GO:0005615">
    <property type="term" value="C:extracellular space"/>
    <property type="evidence" value="ECO:0007669"/>
    <property type="project" value="TreeGrafter"/>
</dbReference>
<dbReference type="Pfam" id="PF00217">
    <property type="entry name" value="ATP-gua_Ptrans"/>
    <property type="match status" value="1"/>
</dbReference>
<dbReference type="Gene3D" id="1.10.135.10">
    <property type="entry name" value="ATP:guanido phosphotransferase, N-terminal domain"/>
    <property type="match status" value="1"/>
</dbReference>
<protein>
    <recommendedName>
        <fullName evidence="2">arginine kinase</fullName>
        <ecNumber evidence="2">2.7.3.3</ecNumber>
    </recommendedName>
</protein>
<sequence>MAFFKGNRTVFNGLLAAAGGATALAYFYPSIREVVLSNLQIDEADAFTVKKIEGAYSTLEKAQDCNSLLKKYLTRDVLDDIKYKKTKLGASLYEIIRSGVFNLDSKIGVFAADVESYTVFGSLFNPIIEEYHKFSSDKKQPSPYFGEDKKSKFPSLDPDGKFISSTRIRCCRTIAGYPFNPLLTQDDYIIMQEKVLKALKSIEDEELKGTYYKLEKIPKDERASLIDDGLLFKDDDKFVKQAEGYKFWPKGRGTYFNKDKTFSIWVNEKDHLKIISMEQGSNVQQVFDRLARGIKEVNKNMSFTRDKRLGWLTFSPANLGSSIRASVHIYLPKVSARKDFQEICDKLNLEIREIPGSKGGVYDISNKIKLGITEYDAVKQMYDGVKELIRLEKETK</sequence>
<evidence type="ECO:0000256" key="1">
    <source>
        <dbReference type="ARBA" id="ARBA00006798"/>
    </source>
</evidence>
<feature type="domain" description="Phosphagen kinase C-terminal" evidence="10">
    <location>
        <begin position="162"/>
        <end position="395"/>
    </location>
</feature>
<dbReference type="PANTHER" id="PTHR11547:SF38">
    <property type="entry name" value="ARGININE KINASE 1-RELATED"/>
    <property type="match status" value="1"/>
</dbReference>
<dbReference type="PANTHER" id="PTHR11547">
    <property type="entry name" value="ARGININE OR CREATINE KINASE"/>
    <property type="match status" value="1"/>
</dbReference>
<proteinExistence type="inferred from homology"/>
<comment type="similarity">
    <text evidence="1 7">Belongs to the ATP:guanido phosphotransferase family.</text>
</comment>
<dbReference type="GO" id="GO:0004111">
    <property type="term" value="F:creatine kinase activity"/>
    <property type="evidence" value="ECO:0007669"/>
    <property type="project" value="InterPro"/>
</dbReference>
<feature type="binding site" evidence="8">
    <location>
        <begin position="324"/>
        <end position="328"/>
    </location>
    <ligand>
        <name>ATP</name>
        <dbReference type="ChEBI" id="CHEBI:30616"/>
    </ligand>
</feature>
<keyword evidence="4 8" id="KW-0547">Nucleotide-binding</keyword>
<evidence type="ECO:0000256" key="4">
    <source>
        <dbReference type="ARBA" id="ARBA00022741"/>
    </source>
</evidence>
<dbReference type="PROSITE" id="PS51509">
    <property type="entry name" value="PHOSPHAGEN_KINASE_N"/>
    <property type="match status" value="1"/>
</dbReference>
<evidence type="ECO:0000256" key="8">
    <source>
        <dbReference type="PROSITE-ProRule" id="PRU00843"/>
    </source>
</evidence>
<dbReference type="PROSITE" id="PS51510">
    <property type="entry name" value="PHOSPHAGEN_KINASE_C"/>
    <property type="match status" value="1"/>
</dbReference>
<evidence type="ECO:0000259" key="10">
    <source>
        <dbReference type="PROSITE" id="PS51510"/>
    </source>
</evidence>
<feature type="binding site" evidence="8">
    <location>
        <begin position="165"/>
        <end position="169"/>
    </location>
    <ligand>
        <name>ATP</name>
        <dbReference type="ChEBI" id="CHEBI:30616"/>
    </ligand>
</feature>
<keyword evidence="6 8" id="KW-0067">ATP-binding</keyword>
<dbReference type="FunFam" id="1.10.135.10:FF:000003">
    <property type="entry name" value="Three-domain arginine kinase"/>
    <property type="match status" value="1"/>
</dbReference>
<comment type="caution">
    <text evidence="8">Lacks conserved residue(s) required for the propagation of feature annotation.</text>
</comment>